<keyword evidence="4 7" id="KW-0745">Spermidine biosynthesis</keyword>
<comment type="subunit">
    <text evidence="4">Homodimer or homotetramer.</text>
</comment>
<dbReference type="EC" id="2.5.1.16" evidence="4"/>
<evidence type="ECO:0000256" key="3">
    <source>
        <dbReference type="ARBA" id="ARBA00023115"/>
    </source>
</evidence>
<feature type="binding site" evidence="4">
    <location>
        <position position="133"/>
    </location>
    <ligand>
        <name>S-methyl-5'-thioadenosine</name>
        <dbReference type="ChEBI" id="CHEBI:17509"/>
    </ligand>
</feature>
<feature type="binding site" evidence="4">
    <location>
        <position position="113"/>
    </location>
    <ligand>
        <name>spermidine</name>
        <dbReference type="ChEBI" id="CHEBI:57834"/>
    </ligand>
</feature>
<comment type="caution">
    <text evidence="9">The sequence shown here is derived from an EMBL/GenBank/DDBJ whole genome shotgun (WGS) entry which is preliminary data.</text>
</comment>
<reference evidence="9 10" key="1">
    <citation type="submission" date="2019-08" db="EMBL/GenBank/DDBJ databases">
        <title>Bradymonadales sp. TMQ2.</title>
        <authorList>
            <person name="Liang Q."/>
        </authorList>
    </citation>
    <scope>NUCLEOTIDE SEQUENCE [LARGE SCALE GENOMIC DNA]</scope>
    <source>
        <strain evidence="9 10">TMQ2</strain>
    </source>
</reference>
<dbReference type="Gene3D" id="2.30.140.10">
    <property type="entry name" value="Spermidine synthase, tetramerisation domain"/>
    <property type="match status" value="1"/>
</dbReference>
<dbReference type="OrthoDB" id="9793120at2"/>
<evidence type="ECO:0000256" key="6">
    <source>
        <dbReference type="RuleBase" id="RU003836"/>
    </source>
</evidence>
<evidence type="ECO:0000313" key="9">
    <source>
        <dbReference type="EMBL" id="TXD35060.1"/>
    </source>
</evidence>
<comment type="caution">
    <text evidence="4">Lacks conserved residue(s) required for the propagation of feature annotation.</text>
</comment>
<organism evidence="9 10">
    <name type="scientific">Lujinxingia vulgaris</name>
    <dbReference type="NCBI Taxonomy" id="2600176"/>
    <lineage>
        <taxon>Bacteria</taxon>
        <taxon>Deltaproteobacteria</taxon>
        <taxon>Bradymonadales</taxon>
        <taxon>Lujinxingiaceae</taxon>
        <taxon>Lujinxingia</taxon>
    </lineage>
</organism>
<dbReference type="InterPro" id="IPR035246">
    <property type="entry name" value="Spermidine_synt_N"/>
</dbReference>
<evidence type="ECO:0000256" key="1">
    <source>
        <dbReference type="ARBA" id="ARBA00007867"/>
    </source>
</evidence>
<dbReference type="SUPFAM" id="SSF53335">
    <property type="entry name" value="S-adenosyl-L-methionine-dependent methyltransferases"/>
    <property type="match status" value="1"/>
</dbReference>
<comment type="function">
    <text evidence="4">Catalyzes the irreversible transfer of a propylamine group from the amino donor S-adenosylmethioninamine (decarboxy-AdoMet) to putrescine (1,4-diaminobutane) to yield spermidine.</text>
</comment>
<dbReference type="PANTHER" id="PTHR11558:SF11">
    <property type="entry name" value="SPERMIDINE SYNTHASE"/>
    <property type="match status" value="1"/>
</dbReference>
<dbReference type="Pfam" id="PF01564">
    <property type="entry name" value="Spermine_synth"/>
    <property type="match status" value="1"/>
</dbReference>
<name>A0A5C6X8N5_9DELT</name>
<dbReference type="InterPro" id="IPR037163">
    <property type="entry name" value="Spermidine_synt_N_sf"/>
</dbReference>
<dbReference type="Gene3D" id="3.40.50.150">
    <property type="entry name" value="Vaccinia Virus protein VP39"/>
    <property type="match status" value="1"/>
</dbReference>
<comment type="catalytic activity">
    <reaction evidence="4 7">
        <text>S-adenosyl 3-(methylsulfanyl)propylamine + putrescine = S-methyl-5'-thioadenosine + spermidine + H(+)</text>
        <dbReference type="Rhea" id="RHEA:12721"/>
        <dbReference type="ChEBI" id="CHEBI:15378"/>
        <dbReference type="ChEBI" id="CHEBI:17509"/>
        <dbReference type="ChEBI" id="CHEBI:57443"/>
        <dbReference type="ChEBI" id="CHEBI:57834"/>
        <dbReference type="ChEBI" id="CHEBI:326268"/>
        <dbReference type="EC" id="2.5.1.16"/>
    </reaction>
</comment>
<gene>
    <name evidence="4 9" type="primary">speE</name>
    <name evidence="9" type="ORF">FRC96_11785</name>
</gene>
<dbReference type="GO" id="GO:0008295">
    <property type="term" value="P:spermidine biosynthetic process"/>
    <property type="evidence" value="ECO:0007669"/>
    <property type="project" value="UniProtKB-UniRule"/>
</dbReference>
<dbReference type="GO" id="GO:0005829">
    <property type="term" value="C:cytosol"/>
    <property type="evidence" value="ECO:0007669"/>
    <property type="project" value="TreeGrafter"/>
</dbReference>
<dbReference type="Pfam" id="PF17284">
    <property type="entry name" value="Spermine_synt_N"/>
    <property type="match status" value="1"/>
</dbReference>
<feature type="binding site" evidence="4">
    <location>
        <begin position="183"/>
        <end position="186"/>
    </location>
    <ligand>
        <name>spermidine</name>
        <dbReference type="ChEBI" id="CHEBI:57834"/>
    </ligand>
</feature>
<dbReference type="InterPro" id="IPR030374">
    <property type="entry name" value="PABS"/>
</dbReference>
<comment type="pathway">
    <text evidence="4">Amine and polyamine biosynthesis; spermidine biosynthesis; spermidine from putrescine: step 1/1.</text>
</comment>
<evidence type="ECO:0000256" key="2">
    <source>
        <dbReference type="ARBA" id="ARBA00022679"/>
    </source>
</evidence>
<protein>
    <recommendedName>
        <fullName evidence="4">Polyamine aminopropyltransferase</fullName>
    </recommendedName>
    <alternativeName>
        <fullName evidence="4">Putrescine aminopropyltransferase</fullName>
        <shortName evidence="4">PAPT</shortName>
    </alternativeName>
    <alternativeName>
        <fullName evidence="4">Spermidine synthase</fullName>
        <shortName evidence="4">SPDS</shortName>
        <shortName evidence="4">SPDSY</shortName>
        <ecNumber evidence="4">2.5.1.16</ecNumber>
    </alternativeName>
</protein>
<dbReference type="InterPro" id="IPR001045">
    <property type="entry name" value="Spermi_synthase"/>
</dbReference>
<dbReference type="NCBIfam" id="TIGR00417">
    <property type="entry name" value="speE"/>
    <property type="match status" value="1"/>
</dbReference>
<evidence type="ECO:0000313" key="10">
    <source>
        <dbReference type="Proteomes" id="UP000321046"/>
    </source>
</evidence>
<feature type="binding site" evidence="4">
    <location>
        <position position="58"/>
    </location>
    <ligand>
        <name>S-methyl-5'-thioadenosine</name>
        <dbReference type="ChEBI" id="CHEBI:17509"/>
    </ligand>
</feature>
<dbReference type="PANTHER" id="PTHR11558">
    <property type="entry name" value="SPERMIDINE/SPERMINE SYNTHASE"/>
    <property type="match status" value="1"/>
</dbReference>
<feature type="active site" description="Proton acceptor" evidence="4 5">
    <location>
        <position position="183"/>
    </location>
</feature>
<evidence type="ECO:0000256" key="4">
    <source>
        <dbReference type="HAMAP-Rule" id="MF_00198"/>
    </source>
</evidence>
<dbReference type="NCBIfam" id="NF037959">
    <property type="entry name" value="MFS_SpdSyn"/>
    <property type="match status" value="1"/>
</dbReference>
<evidence type="ECO:0000256" key="7">
    <source>
        <dbReference type="RuleBase" id="RU003837"/>
    </source>
</evidence>
<dbReference type="CDD" id="cd02440">
    <property type="entry name" value="AdoMet_MTases"/>
    <property type="match status" value="1"/>
</dbReference>
<dbReference type="GO" id="GO:0004766">
    <property type="term" value="F:spermidine synthase activity"/>
    <property type="evidence" value="ECO:0007669"/>
    <property type="project" value="UniProtKB-UniRule"/>
</dbReference>
<dbReference type="PROSITE" id="PS51006">
    <property type="entry name" value="PABS_2"/>
    <property type="match status" value="1"/>
</dbReference>
<accession>A0A5C6X8N5</accession>
<evidence type="ECO:0000259" key="8">
    <source>
        <dbReference type="PROSITE" id="PS51006"/>
    </source>
</evidence>
<keyword evidence="2 4" id="KW-0808">Transferase</keyword>
<comment type="similarity">
    <text evidence="1 4 6">Belongs to the spermidine/spermine synthase family.</text>
</comment>
<proteinExistence type="inferred from homology"/>
<keyword evidence="3 4" id="KW-0620">Polyamine biosynthesis</keyword>
<dbReference type="InterPro" id="IPR030373">
    <property type="entry name" value="PABS_CS"/>
</dbReference>
<dbReference type="AlphaFoldDB" id="A0A5C6X8N5"/>
<dbReference type="UniPathway" id="UPA00248">
    <property type="reaction ID" value="UER00314"/>
</dbReference>
<dbReference type="PROSITE" id="PS01330">
    <property type="entry name" value="PABS_1"/>
    <property type="match status" value="1"/>
</dbReference>
<evidence type="ECO:0000256" key="5">
    <source>
        <dbReference type="PROSITE-ProRule" id="PRU00354"/>
    </source>
</evidence>
<dbReference type="Proteomes" id="UP000321046">
    <property type="component" value="Unassembled WGS sequence"/>
</dbReference>
<dbReference type="EMBL" id="VOSL01000052">
    <property type="protein sequence ID" value="TXD35060.1"/>
    <property type="molecule type" value="Genomic_DNA"/>
</dbReference>
<feature type="domain" description="PABS" evidence="8">
    <location>
        <begin position="25"/>
        <end position="263"/>
    </location>
</feature>
<feature type="binding site" evidence="4">
    <location>
        <position position="89"/>
    </location>
    <ligand>
        <name>spermidine</name>
        <dbReference type="ChEBI" id="CHEBI:57834"/>
    </ligand>
</feature>
<dbReference type="NCBIfam" id="NF002010">
    <property type="entry name" value="PRK00811.1"/>
    <property type="match status" value="1"/>
</dbReference>
<dbReference type="HAMAP" id="MF_00198">
    <property type="entry name" value="Spermidine_synth"/>
    <property type="match status" value="1"/>
</dbReference>
<sequence length="307" mass="34145">MQALMPRVRPGCGRVCAQLRSDKEKIMAKIVFRDPLNRNTVTEHTVSEWLFSQETPYQQVDVFRTPEFGTVLALGGVINVSERDEIGYHEMLAHVPLFAHPNPRRVLIIGGGDGGTLREVVKHPQVEEAVMVEIDEVVVEQCKIHLPKVASAFDHPKAELIIGDGLAYVNDAPDASFDVILVDSTDPVDAGVVLFTPEFYAACHRVLRADGILVPQSDSIVYQPTRVAGVGKMLREQFERVDFYTSIVPTYPGSLWAFAFASKGPHPVEGLDSERVAVLDAQLSYYHEDLHRAAFALPKYLRDQLRG</sequence>
<dbReference type="InterPro" id="IPR029063">
    <property type="entry name" value="SAM-dependent_MTases_sf"/>
</dbReference>
<feature type="binding site" evidence="4">
    <location>
        <begin position="164"/>
        <end position="165"/>
    </location>
    <ligand>
        <name>S-methyl-5'-thioadenosine</name>
        <dbReference type="ChEBI" id="CHEBI:17509"/>
    </ligand>
</feature>